<comment type="pathway">
    <text evidence="1">Lipid metabolism.</text>
</comment>
<feature type="domain" description="Cytidyltransferase-like" evidence="12">
    <location>
        <begin position="10"/>
        <end position="141"/>
    </location>
</feature>
<comment type="similarity">
    <text evidence="2">Belongs to the cytidylyltransferase family.</text>
</comment>
<reference evidence="13 14" key="1">
    <citation type="submission" date="2016-03" db="EMBL/GenBank/DDBJ databases">
        <authorList>
            <person name="Devillers H."/>
        </authorList>
    </citation>
    <scope>NUCLEOTIDE SEQUENCE [LARGE SCALE GENOMIC DNA]</scope>
    <source>
        <strain evidence="13">CBS 11717</strain>
    </source>
</reference>
<dbReference type="STRING" id="1230905.A0A1G4JBP9"/>
<dbReference type="AlphaFoldDB" id="A0A1G4JBP9"/>
<evidence type="ECO:0000313" key="14">
    <source>
        <dbReference type="Proteomes" id="UP000191024"/>
    </source>
</evidence>
<dbReference type="Proteomes" id="UP000191024">
    <property type="component" value="Chromosome D"/>
</dbReference>
<evidence type="ECO:0000256" key="3">
    <source>
        <dbReference type="ARBA" id="ARBA00022516"/>
    </source>
</evidence>
<dbReference type="CDD" id="cd02174">
    <property type="entry name" value="CCT"/>
    <property type="match status" value="1"/>
</dbReference>
<dbReference type="EC" id="2.7.7.14" evidence="10"/>
<evidence type="ECO:0000256" key="9">
    <source>
        <dbReference type="ARBA" id="ARBA00024191"/>
    </source>
</evidence>
<gene>
    <name evidence="13" type="ORF">LAMI_0D05468G</name>
</gene>
<proteinExistence type="inferred from homology"/>
<evidence type="ECO:0000256" key="11">
    <source>
        <dbReference type="ARBA" id="ARBA00031473"/>
    </source>
</evidence>
<dbReference type="UniPathway" id="UPA00558">
    <property type="reaction ID" value="UER00742"/>
</dbReference>
<dbReference type="SUPFAM" id="SSF52374">
    <property type="entry name" value="Nucleotidylyl transferase"/>
    <property type="match status" value="2"/>
</dbReference>
<dbReference type="GO" id="GO:0006646">
    <property type="term" value="P:phosphatidylethanolamine biosynthetic process"/>
    <property type="evidence" value="ECO:0007669"/>
    <property type="project" value="UniProtKB-UniPathway"/>
</dbReference>
<keyword evidence="4" id="KW-0808">Transferase</keyword>
<organism evidence="13 14">
    <name type="scientific">Lachancea mirantina</name>
    <dbReference type="NCBI Taxonomy" id="1230905"/>
    <lineage>
        <taxon>Eukaryota</taxon>
        <taxon>Fungi</taxon>
        <taxon>Dikarya</taxon>
        <taxon>Ascomycota</taxon>
        <taxon>Saccharomycotina</taxon>
        <taxon>Saccharomycetes</taxon>
        <taxon>Saccharomycetales</taxon>
        <taxon>Saccharomycetaceae</taxon>
        <taxon>Lachancea</taxon>
    </lineage>
</organism>
<dbReference type="InterPro" id="IPR014729">
    <property type="entry name" value="Rossmann-like_a/b/a_fold"/>
</dbReference>
<keyword evidence="8" id="KW-1208">Phospholipid metabolism</keyword>
<dbReference type="EMBL" id="LT598463">
    <property type="protein sequence ID" value="SCU87287.1"/>
    <property type="molecule type" value="Genomic_DNA"/>
</dbReference>
<dbReference type="InterPro" id="IPR044608">
    <property type="entry name" value="Ect1/PCYT2"/>
</dbReference>
<sequence length="339" mass="38142">MDLNPNRLWVDGCFDFTHHGHSGAILQARRLIPRDQTGELICGVHNDKDILINKGGMPVMNERERYAHTRSNRWCTRVVENAPYVTQAAVLDACGCKYVVHGDDISNDADGNDCYGPMKQLGRFRVVKRTEGVSTTDIIHRILSGSRTYTDVDAEIEDVHLDQLARYATATNGHDPWCYVFMHDFDHVTVKGRFAFDPRKTVYIEGDFDLFHVGHIEQLARLRQRHNADDTRVADGVADDGSVHVIVGITCSEDDLPCIMTLAERALGVLSCRYVDGIVLAPVAGLATSIRCLEHWRLDDPQLTLDGQFSYLNRRVVLDRVLSQRDHYVARNARKGVAS</sequence>
<dbReference type="GO" id="GO:0005737">
    <property type="term" value="C:cytoplasm"/>
    <property type="evidence" value="ECO:0007669"/>
    <property type="project" value="TreeGrafter"/>
</dbReference>
<evidence type="ECO:0000259" key="12">
    <source>
        <dbReference type="Pfam" id="PF01467"/>
    </source>
</evidence>
<evidence type="ECO:0000256" key="8">
    <source>
        <dbReference type="ARBA" id="ARBA00023264"/>
    </source>
</evidence>
<keyword evidence="5" id="KW-0548">Nucleotidyltransferase</keyword>
<protein>
    <recommendedName>
        <fullName evidence="10">ethanolamine-phosphate cytidylyltransferase</fullName>
        <ecNumber evidence="10">2.7.7.14</ecNumber>
    </recommendedName>
    <alternativeName>
        <fullName evidence="11">CTP:phosphoethanolamine cytidylyltransferase</fullName>
    </alternativeName>
</protein>
<keyword evidence="14" id="KW-1185">Reference proteome</keyword>
<evidence type="ECO:0000256" key="10">
    <source>
        <dbReference type="ARBA" id="ARBA00024221"/>
    </source>
</evidence>
<accession>A0A1G4JBP9</accession>
<dbReference type="Gene3D" id="3.40.50.620">
    <property type="entry name" value="HUPs"/>
    <property type="match status" value="2"/>
</dbReference>
<keyword evidence="3" id="KW-0444">Lipid biosynthesis</keyword>
<name>A0A1G4JBP9_9SACH</name>
<dbReference type="GO" id="GO:0004306">
    <property type="term" value="F:ethanolamine-phosphate cytidylyltransferase activity"/>
    <property type="evidence" value="ECO:0007669"/>
    <property type="project" value="UniProtKB-EC"/>
</dbReference>
<evidence type="ECO:0000256" key="7">
    <source>
        <dbReference type="ARBA" id="ARBA00023209"/>
    </source>
</evidence>
<dbReference type="InterPro" id="IPR004821">
    <property type="entry name" value="Cyt_trans-like"/>
</dbReference>
<evidence type="ECO:0000256" key="5">
    <source>
        <dbReference type="ARBA" id="ARBA00022695"/>
    </source>
</evidence>
<dbReference type="PANTHER" id="PTHR45780:SF2">
    <property type="entry name" value="ETHANOLAMINE-PHOSPHATE CYTIDYLYLTRANSFERASE"/>
    <property type="match status" value="1"/>
</dbReference>
<evidence type="ECO:0000313" key="13">
    <source>
        <dbReference type="EMBL" id="SCU87287.1"/>
    </source>
</evidence>
<evidence type="ECO:0000256" key="2">
    <source>
        <dbReference type="ARBA" id="ARBA00010101"/>
    </source>
</evidence>
<comment type="pathway">
    <text evidence="9">Phospholipid metabolism; phosphatidylethanolamine biosynthesis; phosphatidylethanolamine from ethanolamine: step 2/3.</text>
</comment>
<evidence type="ECO:0000256" key="6">
    <source>
        <dbReference type="ARBA" id="ARBA00023098"/>
    </source>
</evidence>
<keyword evidence="6" id="KW-0443">Lipid metabolism</keyword>
<evidence type="ECO:0000256" key="4">
    <source>
        <dbReference type="ARBA" id="ARBA00022679"/>
    </source>
</evidence>
<dbReference type="Pfam" id="PF01467">
    <property type="entry name" value="CTP_transf_like"/>
    <property type="match status" value="1"/>
</dbReference>
<keyword evidence="7" id="KW-0594">Phospholipid biosynthesis</keyword>
<dbReference type="PANTHER" id="PTHR45780">
    <property type="entry name" value="ETHANOLAMINE-PHOSPHATE CYTIDYLYLTRANSFERASE"/>
    <property type="match status" value="1"/>
</dbReference>
<evidence type="ECO:0000256" key="1">
    <source>
        <dbReference type="ARBA" id="ARBA00005189"/>
    </source>
</evidence>
<dbReference type="OrthoDB" id="40021at2759"/>
<dbReference type="InterPro" id="IPR041723">
    <property type="entry name" value="CCT"/>
</dbReference>